<evidence type="ECO:0000313" key="1">
    <source>
        <dbReference type="EMBL" id="KAG9222077.1"/>
    </source>
</evidence>
<protein>
    <submittedName>
        <fullName evidence="1">Uncharacterized protein</fullName>
    </submittedName>
</protein>
<name>A0ACB7IV53_PLECO</name>
<organism evidence="1 2">
    <name type="scientific">Pleurotus cornucopiae</name>
    <name type="common">Cornucopia mushroom</name>
    <dbReference type="NCBI Taxonomy" id="5321"/>
    <lineage>
        <taxon>Eukaryota</taxon>
        <taxon>Fungi</taxon>
        <taxon>Dikarya</taxon>
        <taxon>Basidiomycota</taxon>
        <taxon>Agaricomycotina</taxon>
        <taxon>Agaricomycetes</taxon>
        <taxon>Agaricomycetidae</taxon>
        <taxon>Agaricales</taxon>
        <taxon>Pleurotineae</taxon>
        <taxon>Pleurotaceae</taxon>
        <taxon>Pleurotus</taxon>
    </lineage>
</organism>
<reference evidence="1 2" key="1">
    <citation type="journal article" date="2021" name="Appl. Environ. Microbiol.">
        <title>Genetic linkage and physical mapping for an oyster mushroom Pleurotus cornucopiae and QTL analysis for the trait cap color.</title>
        <authorList>
            <person name="Zhang Y."/>
            <person name="Gao W."/>
            <person name="Sonnenberg A."/>
            <person name="Chen Q."/>
            <person name="Zhang J."/>
            <person name="Huang C."/>
        </authorList>
    </citation>
    <scope>NUCLEOTIDE SEQUENCE [LARGE SCALE GENOMIC DNA]</scope>
    <source>
        <strain evidence="1">CCMSSC00406</strain>
    </source>
</reference>
<gene>
    <name evidence="1" type="ORF">CCMSSC00406_0009312</name>
</gene>
<dbReference type="EMBL" id="WQMT02000005">
    <property type="protein sequence ID" value="KAG9222077.1"/>
    <property type="molecule type" value="Genomic_DNA"/>
</dbReference>
<accession>A0ACB7IV53</accession>
<keyword evidence="2" id="KW-1185">Reference proteome</keyword>
<sequence>MLLSLPEELVSHIALHLLAFQPFKPPYVLNSLRLTCRSLHQLLGSDHFKARVFGVCFDVGSVGRRNFVADTGMRADQFEVWGTIVHWISERDVAGGEGDGKHEPSDAQFTLLSAHPWDVAETFLQAYIMLVSNDGKNLAQLEHAGLYPLLRAYLKKYLYKEELLDKGWPVESLENSCALWLLWMMTTEERLNEESLEEREEMVKMVLPWVMVPFRYSAAHAPPSHYTLPLSPTLFIPGDDAATAPSHSNAHGRRRRRRRPFPSYNLPHSIMTAHGPYPIYGPTVLPTPTPPSPSASPTPPDTEAESPAVTMNVTNFSASQVMQNLPYTPANSLNISYFGTRCPFSVPPPSMAAKMLYFSRRERVGFGIPPHLPATREEAIRLAREAWEREQRENGLVVGENGVVWDGRMRVGPTKEDIIYFNGHKGTQLPMRTSWYDSWDGPDALSIPPSLRWDNDYYRSRYCYDVFLERGRRNGDVYTPGMLDGLWQGRMLVPSENRFLSLMTAPRLPVDPNSRVEGRPDYLTEEYLFTATVPVYMRLGEYHWLNGSKRRKDRTRSTFLASDQPLGDRLAALDEEATEPGGIVRCAERVNRIDDGMRNAWFPQGTGLVMDDDAVKVYAPPANLTAPSESSPFTHFHHYQEQMRQVVPSVYEKYHATESNSHDPEHCAECLRREEEKHTMRLVGGAEDEEAMRRRQMSTATGDDAFDDGLHGMSMEEEAEEAAILRDRLGDGGVENIFRSVGLGRALRRRRGEAISGVHFRRDVDRDYVRSISEADMDVDDAEAEGGEGEWMDVDPEDDDDEDDSDASYASSDEADLPADDPLVLPPCNGVRDILILGSTDPPHALAWHPFVFRGRVRPWDGLVGILRVSRDRQLGDAFFYGYIIEGKNFVGNWRNVGAETNAGLPAWEGPFSMSKRE</sequence>
<dbReference type="Proteomes" id="UP000824881">
    <property type="component" value="Unassembled WGS sequence"/>
</dbReference>
<evidence type="ECO:0000313" key="2">
    <source>
        <dbReference type="Proteomes" id="UP000824881"/>
    </source>
</evidence>
<proteinExistence type="predicted"/>
<comment type="caution">
    <text evidence="1">The sequence shown here is derived from an EMBL/GenBank/DDBJ whole genome shotgun (WGS) entry which is preliminary data.</text>
</comment>